<dbReference type="Pfam" id="PF00392">
    <property type="entry name" value="GntR"/>
    <property type="match status" value="1"/>
</dbReference>
<dbReference type="Gene3D" id="1.10.10.10">
    <property type="entry name" value="Winged helix-like DNA-binding domain superfamily/Winged helix DNA-binding domain"/>
    <property type="match status" value="1"/>
</dbReference>
<evidence type="ECO:0000259" key="4">
    <source>
        <dbReference type="PROSITE" id="PS50949"/>
    </source>
</evidence>
<dbReference type="SMART" id="SM00866">
    <property type="entry name" value="UTRA"/>
    <property type="match status" value="1"/>
</dbReference>
<evidence type="ECO:0000313" key="5">
    <source>
        <dbReference type="EMBL" id="MCD2492322.1"/>
    </source>
</evidence>
<dbReference type="PANTHER" id="PTHR44846">
    <property type="entry name" value="MANNOSYL-D-GLYCERATE TRANSPORT/METABOLISM SYSTEM REPRESSOR MNGR-RELATED"/>
    <property type="match status" value="1"/>
</dbReference>
<dbReference type="GO" id="GO:0003677">
    <property type="term" value="F:DNA binding"/>
    <property type="evidence" value="ECO:0007669"/>
    <property type="project" value="UniProtKB-KW"/>
</dbReference>
<dbReference type="GO" id="GO:0045892">
    <property type="term" value="P:negative regulation of DNA-templated transcription"/>
    <property type="evidence" value="ECO:0007669"/>
    <property type="project" value="TreeGrafter"/>
</dbReference>
<dbReference type="AlphaFoldDB" id="A0AAP2RHZ1"/>
<dbReference type="InterPro" id="IPR028978">
    <property type="entry name" value="Chorismate_lyase_/UTRA_dom_sf"/>
</dbReference>
<evidence type="ECO:0000256" key="2">
    <source>
        <dbReference type="ARBA" id="ARBA00023125"/>
    </source>
</evidence>
<proteinExistence type="predicted"/>
<dbReference type="RefSeq" id="WP_231062220.1">
    <property type="nucleotide sequence ID" value="NZ_JAJNOR010000003.1"/>
</dbReference>
<accession>A0AAP2RHZ1</accession>
<dbReference type="InterPro" id="IPR000524">
    <property type="entry name" value="Tscrpt_reg_HTH_GntR"/>
</dbReference>
<dbReference type="Proteomes" id="UP001299265">
    <property type="component" value="Unassembled WGS sequence"/>
</dbReference>
<organism evidence="5 6">
    <name type="scientific">Lientehia hominis</name>
    <dbReference type="NCBI Taxonomy" id="2897778"/>
    <lineage>
        <taxon>Bacteria</taxon>
        <taxon>Bacillati</taxon>
        <taxon>Bacillota</taxon>
        <taxon>Clostridia</taxon>
        <taxon>Lachnospirales</taxon>
        <taxon>Lachnospiraceae</taxon>
        <taxon>Lientehia</taxon>
    </lineage>
</organism>
<dbReference type="CDD" id="cd07377">
    <property type="entry name" value="WHTH_GntR"/>
    <property type="match status" value="1"/>
</dbReference>
<dbReference type="InterPro" id="IPR011663">
    <property type="entry name" value="UTRA"/>
</dbReference>
<keyword evidence="6" id="KW-1185">Reference proteome</keyword>
<keyword evidence="3" id="KW-0804">Transcription</keyword>
<feature type="domain" description="HTH gntR-type" evidence="4">
    <location>
        <begin position="15"/>
        <end position="83"/>
    </location>
</feature>
<protein>
    <submittedName>
        <fullName evidence="5">GntR family transcriptional regulator</fullName>
    </submittedName>
</protein>
<dbReference type="SUPFAM" id="SSF46785">
    <property type="entry name" value="Winged helix' DNA-binding domain"/>
    <property type="match status" value="1"/>
</dbReference>
<dbReference type="Gene3D" id="3.40.1410.10">
    <property type="entry name" value="Chorismate lyase-like"/>
    <property type="match status" value="1"/>
</dbReference>
<reference evidence="5 6" key="1">
    <citation type="submission" date="2021-11" db="EMBL/GenBank/DDBJ databases">
        <title>Lacrimispora sp. nov. NSJ-141 isolated from human feces.</title>
        <authorList>
            <person name="Abdugheni R."/>
        </authorList>
    </citation>
    <scope>NUCLEOTIDE SEQUENCE [LARGE SCALE GENOMIC DNA]</scope>
    <source>
        <strain evidence="5 6">NSJ-141</strain>
    </source>
</reference>
<keyword evidence="2" id="KW-0238">DNA-binding</keyword>
<dbReference type="PANTHER" id="PTHR44846:SF1">
    <property type="entry name" value="MANNOSYL-D-GLYCERATE TRANSPORT_METABOLISM SYSTEM REPRESSOR MNGR-RELATED"/>
    <property type="match status" value="1"/>
</dbReference>
<sequence length="260" mass="29823">MKETIKAGLDRSIPIPLYFQLENWILNEIKKGTYSVGQSIPPENQLKEMFQVSRTTVRQAVNKLVQAGWLTRNGTRGTVVTVPKQRSASVRSMEPFNRQIIRAGQVPRTEVLELQIVPADEELAGYFGVRRGDKMISMFRRRFADEVAVMTIRSYLVYETCSFILDHDFTEESLYEVLSAREETKTFGVRQVVEAQVPSPEDMKLFHMNSMKPILSFRCFDRNSAGAVVSYNLIRYRGDFMRFEVDVVEGTSNPNFCPPD</sequence>
<comment type="caution">
    <text evidence="5">The sequence shown here is derived from an EMBL/GenBank/DDBJ whole genome shotgun (WGS) entry which is preliminary data.</text>
</comment>
<evidence type="ECO:0000313" key="6">
    <source>
        <dbReference type="Proteomes" id="UP001299265"/>
    </source>
</evidence>
<dbReference type="GO" id="GO:0003700">
    <property type="term" value="F:DNA-binding transcription factor activity"/>
    <property type="evidence" value="ECO:0007669"/>
    <property type="project" value="InterPro"/>
</dbReference>
<dbReference type="InterPro" id="IPR050679">
    <property type="entry name" value="Bact_HTH_transcr_reg"/>
</dbReference>
<name>A0AAP2RHZ1_9FIRM</name>
<dbReference type="PRINTS" id="PR00035">
    <property type="entry name" value="HTHGNTR"/>
</dbReference>
<keyword evidence="1" id="KW-0805">Transcription regulation</keyword>
<evidence type="ECO:0000256" key="3">
    <source>
        <dbReference type="ARBA" id="ARBA00023163"/>
    </source>
</evidence>
<evidence type="ECO:0000256" key="1">
    <source>
        <dbReference type="ARBA" id="ARBA00023015"/>
    </source>
</evidence>
<gene>
    <name evidence="5" type="ORF">LQE92_06710</name>
</gene>
<dbReference type="SMART" id="SM00345">
    <property type="entry name" value="HTH_GNTR"/>
    <property type="match status" value="1"/>
</dbReference>
<dbReference type="PROSITE" id="PS50949">
    <property type="entry name" value="HTH_GNTR"/>
    <property type="match status" value="1"/>
</dbReference>
<dbReference type="InterPro" id="IPR036388">
    <property type="entry name" value="WH-like_DNA-bd_sf"/>
</dbReference>
<dbReference type="InterPro" id="IPR036390">
    <property type="entry name" value="WH_DNA-bd_sf"/>
</dbReference>
<dbReference type="SUPFAM" id="SSF64288">
    <property type="entry name" value="Chorismate lyase-like"/>
    <property type="match status" value="1"/>
</dbReference>
<dbReference type="EMBL" id="JAJNOR010000003">
    <property type="protein sequence ID" value="MCD2492322.1"/>
    <property type="molecule type" value="Genomic_DNA"/>
</dbReference>
<dbReference type="Pfam" id="PF07702">
    <property type="entry name" value="UTRA"/>
    <property type="match status" value="1"/>
</dbReference>